<keyword evidence="1" id="KW-0812">Transmembrane</keyword>
<gene>
    <name evidence="2" type="ORF">VF00_C0002G0219</name>
</gene>
<dbReference type="AlphaFoldDB" id="A0A0G2A3V5"/>
<evidence type="ECO:0000256" key="1">
    <source>
        <dbReference type="SAM" id="Phobius"/>
    </source>
</evidence>
<protein>
    <submittedName>
        <fullName evidence="2">Uncharacterized protein</fullName>
    </submittedName>
</protein>
<keyword evidence="1" id="KW-0472">Membrane</keyword>
<organism evidence="2 3">
    <name type="scientific">candidate division Kazan bacterium GW2011_GWB1_52_7</name>
    <dbReference type="NCBI Taxonomy" id="1620414"/>
    <lineage>
        <taxon>Bacteria</taxon>
        <taxon>Bacteria division Kazan-3B-28</taxon>
    </lineage>
</organism>
<evidence type="ECO:0000313" key="2">
    <source>
        <dbReference type="EMBL" id="KKW26894.1"/>
    </source>
</evidence>
<evidence type="ECO:0000313" key="3">
    <source>
        <dbReference type="Proteomes" id="UP000034913"/>
    </source>
</evidence>
<keyword evidence="1" id="KW-1133">Transmembrane helix</keyword>
<feature type="transmembrane region" description="Helical" evidence="1">
    <location>
        <begin position="6"/>
        <end position="29"/>
    </location>
</feature>
<proteinExistence type="predicted"/>
<dbReference type="EMBL" id="LCRB01000002">
    <property type="protein sequence ID" value="KKW26894.1"/>
    <property type="molecule type" value="Genomic_DNA"/>
</dbReference>
<reference evidence="2 3" key="1">
    <citation type="journal article" date="2015" name="Nature">
        <title>rRNA introns, odd ribosomes, and small enigmatic genomes across a large radiation of phyla.</title>
        <authorList>
            <person name="Brown C.T."/>
            <person name="Hug L.A."/>
            <person name="Thomas B.C."/>
            <person name="Sharon I."/>
            <person name="Castelle C.J."/>
            <person name="Singh A."/>
            <person name="Wilkins M.J."/>
            <person name="Williams K.H."/>
            <person name="Banfield J.F."/>
        </authorList>
    </citation>
    <scope>NUCLEOTIDE SEQUENCE [LARGE SCALE GENOMIC DNA]</scope>
</reference>
<comment type="caution">
    <text evidence="2">The sequence shown here is derived from an EMBL/GenBank/DDBJ whole genome shotgun (WGS) entry which is preliminary data.</text>
</comment>
<name>A0A0G2A3V5_UNCK3</name>
<sequence length="177" mass="20112">MFDRAWAAWAGMWLAGLVLFVFASILPIVERSRSTQWLTQGDALQMYVDREPVKTVTLFATCELEAAVEKANRKERFKPIWEWCQSGQGETGILRRAAGSTAIHFALPMENKRDLWNMGGQSWPDLEVYELDEQLSQVGGERVEVGERRRVGDMFVIGYVLHLSAGRYAIPNVFRTG</sequence>
<dbReference type="Proteomes" id="UP000034913">
    <property type="component" value="Unassembled WGS sequence"/>
</dbReference>
<accession>A0A0G2A3V5</accession>